<keyword evidence="2" id="KW-0436">Ligase</keyword>
<reference evidence="2" key="1">
    <citation type="submission" date="2014-11" db="EMBL/GenBank/DDBJ databases">
        <authorList>
            <person name="Geib S."/>
        </authorList>
    </citation>
    <scope>NUCLEOTIDE SEQUENCE</scope>
</reference>
<dbReference type="GeneID" id="105212078"/>
<organism evidence="2">
    <name type="scientific">Zeugodacus cucurbitae</name>
    <name type="common">Melon fruit fly</name>
    <name type="synonym">Bactrocera cucurbitae</name>
    <dbReference type="NCBI Taxonomy" id="28588"/>
    <lineage>
        <taxon>Eukaryota</taxon>
        <taxon>Metazoa</taxon>
        <taxon>Ecdysozoa</taxon>
        <taxon>Arthropoda</taxon>
        <taxon>Hexapoda</taxon>
        <taxon>Insecta</taxon>
        <taxon>Pterygota</taxon>
        <taxon>Neoptera</taxon>
        <taxon>Endopterygota</taxon>
        <taxon>Diptera</taxon>
        <taxon>Brachycera</taxon>
        <taxon>Muscomorpha</taxon>
        <taxon>Tephritoidea</taxon>
        <taxon>Tephritidae</taxon>
        <taxon>Zeugodacus</taxon>
        <taxon>Zeugodacus</taxon>
    </lineage>
</organism>
<feature type="chain" id="PRO_5001983353" evidence="1">
    <location>
        <begin position="25"/>
        <end position="210"/>
    </location>
</feature>
<evidence type="ECO:0000256" key="1">
    <source>
        <dbReference type="SAM" id="SignalP"/>
    </source>
</evidence>
<sequence>MTKFWAITLILAVSIAQLIGSSFAVPLQIEETVADTINTLYNDLPNSSPLDLNARHELLLEFEKHFAQLSREAIRVILADLKAAKSAQSVATQEKITALTNALAIIENVNLINEPLDEFELLIVTNIIGDLLAQSNIQLVSAVKEHRKLAFELEYFNFIFGEVFDDFVATLTPQERQLDAELVELHQQLNESDEDEKWLIWIKLWNYFKF</sequence>
<gene>
    <name evidence="2" type="primary">serS_0</name>
    <name evidence="2" type="ORF">g.6942</name>
</gene>
<protein>
    <submittedName>
        <fullName evidence="2">Serine--tRNA ligase</fullName>
    </submittedName>
</protein>
<dbReference type="EMBL" id="GBXI01006584">
    <property type="protein sequence ID" value="JAD07708.1"/>
    <property type="molecule type" value="Transcribed_RNA"/>
</dbReference>
<evidence type="ECO:0000313" key="2">
    <source>
        <dbReference type="EMBL" id="JAD07708.1"/>
    </source>
</evidence>
<proteinExistence type="predicted"/>
<accession>A0A0A1XAK0</accession>
<dbReference type="GO" id="GO:0016874">
    <property type="term" value="F:ligase activity"/>
    <property type="evidence" value="ECO:0007669"/>
    <property type="project" value="UniProtKB-KW"/>
</dbReference>
<keyword evidence="1" id="KW-0732">Signal</keyword>
<dbReference type="AlphaFoldDB" id="A0A0A1XAK0"/>
<reference evidence="2" key="2">
    <citation type="journal article" date="2015" name="Gigascience">
        <title>Reconstructing a comprehensive transcriptome assembly of a white-pupal translocated strain of the pest fruit fly Bactrocera cucurbitae.</title>
        <authorList>
            <person name="Sim S.B."/>
            <person name="Calla B."/>
            <person name="Hall B."/>
            <person name="DeRego T."/>
            <person name="Geib S.M."/>
        </authorList>
    </citation>
    <scope>NUCLEOTIDE SEQUENCE</scope>
</reference>
<feature type="signal peptide" evidence="1">
    <location>
        <begin position="1"/>
        <end position="24"/>
    </location>
</feature>
<name>A0A0A1XAK0_ZEUCU</name>
<dbReference type="OrthoDB" id="7985103at2759"/>